<dbReference type="RefSeq" id="XP_003849965.1">
    <property type="nucleotide sequence ID" value="XM_003849917.1"/>
</dbReference>
<reference evidence="3 4" key="1">
    <citation type="journal article" date="2011" name="PLoS Genet.">
        <title>Finished genome of the fungal wheat pathogen Mycosphaerella graminicola reveals dispensome structure, chromosome plasticity, and stealth pathogenesis.</title>
        <authorList>
            <person name="Goodwin S.B."/>
            <person name="Ben M'barek S."/>
            <person name="Dhillon B."/>
            <person name="Wittenberg A.H.J."/>
            <person name="Crane C.F."/>
            <person name="Hane J.K."/>
            <person name="Foster A.J."/>
            <person name="Van der Lee T.A.J."/>
            <person name="Grimwood J."/>
            <person name="Aerts A."/>
            <person name="Antoniw J."/>
            <person name="Bailey A."/>
            <person name="Bluhm B."/>
            <person name="Bowler J."/>
            <person name="Bristow J."/>
            <person name="van der Burgt A."/>
            <person name="Canto-Canche B."/>
            <person name="Churchill A.C.L."/>
            <person name="Conde-Ferraez L."/>
            <person name="Cools H.J."/>
            <person name="Coutinho P.M."/>
            <person name="Csukai M."/>
            <person name="Dehal P."/>
            <person name="De Wit P."/>
            <person name="Donzelli B."/>
            <person name="van de Geest H.C."/>
            <person name="van Ham R.C.H.J."/>
            <person name="Hammond-Kosack K.E."/>
            <person name="Henrissat B."/>
            <person name="Kilian A."/>
            <person name="Kobayashi A.K."/>
            <person name="Koopmann E."/>
            <person name="Kourmpetis Y."/>
            <person name="Kuzniar A."/>
            <person name="Lindquist E."/>
            <person name="Lombard V."/>
            <person name="Maliepaard C."/>
            <person name="Martins N."/>
            <person name="Mehrabi R."/>
            <person name="Nap J.P.H."/>
            <person name="Ponomarenko A."/>
            <person name="Rudd J.J."/>
            <person name="Salamov A."/>
            <person name="Schmutz J."/>
            <person name="Schouten H.J."/>
            <person name="Shapiro H."/>
            <person name="Stergiopoulos I."/>
            <person name="Torriani S.F.F."/>
            <person name="Tu H."/>
            <person name="de Vries R.P."/>
            <person name="Waalwijk C."/>
            <person name="Ware S.B."/>
            <person name="Wiebenga A."/>
            <person name="Zwiers L.-H."/>
            <person name="Oliver R.P."/>
            <person name="Grigoriev I.V."/>
            <person name="Kema G.H.J."/>
        </authorList>
    </citation>
    <scope>NUCLEOTIDE SEQUENCE [LARGE SCALE GENOMIC DNA]</scope>
    <source>
        <strain evidence="4">CBS 115943 / IPO323</strain>
    </source>
</reference>
<name>F9XH47_ZYMTI</name>
<evidence type="ECO:0000313" key="3">
    <source>
        <dbReference type="EMBL" id="EGP84941.1"/>
    </source>
</evidence>
<dbReference type="HOGENOM" id="CLU_2160412_0_0_1"/>
<dbReference type="EMBL" id="CM001203">
    <property type="protein sequence ID" value="EGP84941.1"/>
    <property type="molecule type" value="Genomic_DNA"/>
</dbReference>
<proteinExistence type="predicted"/>
<keyword evidence="2" id="KW-0732">Signal</keyword>
<evidence type="ECO:0000256" key="1">
    <source>
        <dbReference type="SAM" id="MobiDB-lite"/>
    </source>
</evidence>
<dbReference type="AlphaFoldDB" id="F9XH47"/>
<evidence type="ECO:0000313" key="4">
    <source>
        <dbReference type="Proteomes" id="UP000008062"/>
    </source>
</evidence>
<gene>
    <name evidence="3" type="ORF">MYCGRDRAFT_95039</name>
</gene>
<sequence>MLAFKMIIVLLKLAAAYPLEDHALGASLPVQGHGNRKEHCASHSSNPETASLGTPNLHERQKSLCQRQGRYQRSRGTQIITARRLTRIEHPESVIELAGQLDARDVSQWSA</sequence>
<dbReference type="KEGG" id="ztr:MYCGRDRAFT_95039"/>
<organism evidence="3 4">
    <name type="scientific">Zymoseptoria tritici (strain CBS 115943 / IPO323)</name>
    <name type="common">Speckled leaf blotch fungus</name>
    <name type="synonym">Septoria tritici</name>
    <dbReference type="NCBI Taxonomy" id="336722"/>
    <lineage>
        <taxon>Eukaryota</taxon>
        <taxon>Fungi</taxon>
        <taxon>Dikarya</taxon>
        <taxon>Ascomycota</taxon>
        <taxon>Pezizomycotina</taxon>
        <taxon>Dothideomycetes</taxon>
        <taxon>Dothideomycetidae</taxon>
        <taxon>Mycosphaerellales</taxon>
        <taxon>Mycosphaerellaceae</taxon>
        <taxon>Zymoseptoria</taxon>
    </lineage>
</organism>
<dbReference type="Proteomes" id="UP000008062">
    <property type="component" value="Chromosome 8"/>
</dbReference>
<protein>
    <recommendedName>
        <fullName evidence="5">Secreted protein</fullName>
    </recommendedName>
</protein>
<keyword evidence="4" id="KW-1185">Reference proteome</keyword>
<accession>F9XH47</accession>
<evidence type="ECO:0000256" key="2">
    <source>
        <dbReference type="SAM" id="SignalP"/>
    </source>
</evidence>
<feature type="signal peptide" evidence="2">
    <location>
        <begin position="1"/>
        <end position="16"/>
    </location>
</feature>
<feature type="compositionally biased region" description="Polar residues" evidence="1">
    <location>
        <begin position="42"/>
        <end position="54"/>
    </location>
</feature>
<dbReference type="InParanoid" id="F9XH47"/>
<feature type="chain" id="PRO_5003395508" description="Secreted protein" evidence="2">
    <location>
        <begin position="17"/>
        <end position="111"/>
    </location>
</feature>
<dbReference type="GeneID" id="13395029"/>
<feature type="region of interest" description="Disordered" evidence="1">
    <location>
        <begin position="30"/>
        <end position="58"/>
    </location>
</feature>
<evidence type="ECO:0008006" key="5">
    <source>
        <dbReference type="Google" id="ProtNLM"/>
    </source>
</evidence>